<organism evidence="1 2">
    <name type="scientific">Sphagnum jensenii</name>
    <dbReference type="NCBI Taxonomy" id="128206"/>
    <lineage>
        <taxon>Eukaryota</taxon>
        <taxon>Viridiplantae</taxon>
        <taxon>Streptophyta</taxon>
        <taxon>Embryophyta</taxon>
        <taxon>Bryophyta</taxon>
        <taxon>Sphagnophytina</taxon>
        <taxon>Sphagnopsida</taxon>
        <taxon>Sphagnales</taxon>
        <taxon>Sphagnaceae</taxon>
        <taxon>Sphagnum</taxon>
    </lineage>
</organism>
<sequence length="97" mass="11383">MATKKKPTSFQKSHTLKFDVEIVLMDARGDMTIRCKFCLHEGRDIVEVGVASRKHKQCSDIKYFTKPFAPFKYHNHHESQHASSWSEYQDLLIKQKN</sequence>
<proteinExistence type="predicted"/>
<reference evidence="1" key="1">
    <citation type="submission" date="2024-03" db="EMBL/GenBank/DDBJ databases">
        <authorList>
            <consortium name="ELIXIR-Norway"/>
            <consortium name="Elixir Norway"/>
        </authorList>
    </citation>
    <scope>NUCLEOTIDE SEQUENCE</scope>
</reference>
<accession>A0ABP1ALB6</accession>
<name>A0ABP1ALB6_9BRYO</name>
<dbReference type="PANTHER" id="PTHR37067">
    <property type="entry name" value="PX DOMAIN-CONTAINING PROTEIN"/>
    <property type="match status" value="1"/>
</dbReference>
<protein>
    <submittedName>
        <fullName evidence="1">Uncharacterized protein</fullName>
    </submittedName>
</protein>
<dbReference type="Proteomes" id="UP001497522">
    <property type="component" value="Chromosome 13"/>
</dbReference>
<evidence type="ECO:0000313" key="2">
    <source>
        <dbReference type="Proteomes" id="UP001497522"/>
    </source>
</evidence>
<dbReference type="EMBL" id="OZ023714">
    <property type="protein sequence ID" value="CAK9863190.1"/>
    <property type="molecule type" value="Genomic_DNA"/>
</dbReference>
<gene>
    <name evidence="1" type="ORF">CSSPJE1EN2_LOCUS6185</name>
</gene>
<keyword evidence="2" id="KW-1185">Reference proteome</keyword>
<dbReference type="PANTHER" id="PTHR37067:SF3">
    <property type="entry name" value="PX DOMAIN-CONTAINING PROTEIN"/>
    <property type="match status" value="1"/>
</dbReference>
<evidence type="ECO:0000313" key="1">
    <source>
        <dbReference type="EMBL" id="CAK9863190.1"/>
    </source>
</evidence>